<dbReference type="GO" id="GO:0016757">
    <property type="term" value="F:glycosyltransferase activity"/>
    <property type="evidence" value="ECO:0007669"/>
    <property type="project" value="UniProtKB-KW"/>
</dbReference>
<evidence type="ECO:0000256" key="6">
    <source>
        <dbReference type="ARBA" id="ARBA00022989"/>
    </source>
</evidence>
<dbReference type="OrthoDB" id="9807778at2"/>
<keyword evidence="3 11" id="KW-0328">Glycosyltransferase</keyword>
<dbReference type="SUPFAM" id="SSF53448">
    <property type="entry name" value="Nucleotide-diphospho-sugar transferases"/>
    <property type="match status" value="1"/>
</dbReference>
<keyword evidence="5 9" id="KW-0812">Transmembrane</keyword>
<feature type="domain" description="Glycosyltransferase 2-like" evidence="10">
    <location>
        <begin position="5"/>
        <end position="167"/>
    </location>
</feature>
<evidence type="ECO:0000259" key="10">
    <source>
        <dbReference type="Pfam" id="PF00535"/>
    </source>
</evidence>
<protein>
    <submittedName>
        <fullName evidence="11">Dolichol-phosphate mannosyltransferase</fullName>
    </submittedName>
</protein>
<dbReference type="AlphaFoldDB" id="A0A1I1DIP5"/>
<comment type="similarity">
    <text evidence="8">Belongs to the glycosyltransferase 2 family. GtrB subfamily.</text>
</comment>
<reference evidence="12" key="1">
    <citation type="submission" date="2016-10" db="EMBL/GenBank/DDBJ databases">
        <authorList>
            <person name="Varghese N."/>
            <person name="Submissions S."/>
        </authorList>
    </citation>
    <scope>NUCLEOTIDE SEQUENCE [LARGE SCALE GENOMIC DNA]</scope>
    <source>
        <strain evidence="12">ATCC 43811</strain>
    </source>
</reference>
<sequence length="330" mass="37797">MLLLSIVIPCYNEEEGIAVSLDMLTHKLEEFSIKDYEIICVNDGSKDQTLSILQNYAQKDHRIKIVSLAANRGQQIAFYAGMCYSSGEAVILMDADLQDPPDCIPEMMRLWKEGYQVVFGKRIVRQGEGIFKRLTAFLFYRLLNNLSYTAIPQDVGEFRLMDRVVVDVVINMEEHNRFNRAMVSWLGFSQIEFPFERTERTIGTTKFGMKDMFQLAKDGLFSFSYFPILFLQSLGLIAIAVSIILAIYTLYSLFFTSNFIPGWGSLMMTLLFFSGAILLGLGIIGEYVARIHTEVIKRPLFIAAETMNLKNKELPKHLSYFHSRFSKNLK</sequence>
<evidence type="ECO:0000256" key="4">
    <source>
        <dbReference type="ARBA" id="ARBA00022679"/>
    </source>
</evidence>
<dbReference type="InterPro" id="IPR029044">
    <property type="entry name" value="Nucleotide-diphossugar_trans"/>
</dbReference>
<proteinExistence type="inferred from homology"/>
<evidence type="ECO:0000256" key="5">
    <source>
        <dbReference type="ARBA" id="ARBA00022692"/>
    </source>
</evidence>
<accession>A0A1I1DIP5</accession>
<dbReference type="InterPro" id="IPR001173">
    <property type="entry name" value="Glyco_trans_2-like"/>
</dbReference>
<gene>
    <name evidence="11" type="ORF">SAMN02745150_00532</name>
</gene>
<evidence type="ECO:0000256" key="2">
    <source>
        <dbReference type="ARBA" id="ARBA00022475"/>
    </source>
</evidence>
<dbReference type="EMBL" id="FOKY01000002">
    <property type="protein sequence ID" value="SFB74242.1"/>
    <property type="molecule type" value="Genomic_DNA"/>
</dbReference>
<name>A0A1I1DIP5_BREAD</name>
<dbReference type="RefSeq" id="WP_092318334.1">
    <property type="nucleotide sequence ID" value="NZ_FOKY01000002.1"/>
</dbReference>
<keyword evidence="7 9" id="KW-0472">Membrane</keyword>
<evidence type="ECO:0000256" key="3">
    <source>
        <dbReference type="ARBA" id="ARBA00022676"/>
    </source>
</evidence>
<dbReference type="InterPro" id="IPR050256">
    <property type="entry name" value="Glycosyltransferase_2"/>
</dbReference>
<keyword evidence="6 9" id="KW-1133">Transmembrane helix</keyword>
<dbReference type="STRING" id="34097.SAMN02745150_00532"/>
<evidence type="ECO:0000256" key="7">
    <source>
        <dbReference type="ARBA" id="ARBA00023136"/>
    </source>
</evidence>
<evidence type="ECO:0000313" key="12">
    <source>
        <dbReference type="Proteomes" id="UP000240042"/>
    </source>
</evidence>
<evidence type="ECO:0000256" key="1">
    <source>
        <dbReference type="ARBA" id="ARBA00004651"/>
    </source>
</evidence>
<dbReference type="FunFam" id="3.90.550.10:FF:000079">
    <property type="entry name" value="Probable glycosyl transferase"/>
    <property type="match status" value="1"/>
</dbReference>
<dbReference type="CDD" id="cd04187">
    <property type="entry name" value="DPM1_like_bac"/>
    <property type="match status" value="1"/>
</dbReference>
<evidence type="ECO:0000313" key="11">
    <source>
        <dbReference type="EMBL" id="SFB74242.1"/>
    </source>
</evidence>
<dbReference type="Pfam" id="PF00535">
    <property type="entry name" value="Glycos_transf_2"/>
    <property type="match status" value="1"/>
</dbReference>
<organism evidence="11 12">
    <name type="scientific">Brevinema andersonii</name>
    <dbReference type="NCBI Taxonomy" id="34097"/>
    <lineage>
        <taxon>Bacteria</taxon>
        <taxon>Pseudomonadati</taxon>
        <taxon>Spirochaetota</taxon>
        <taxon>Spirochaetia</taxon>
        <taxon>Brevinematales</taxon>
        <taxon>Brevinemataceae</taxon>
        <taxon>Brevinema</taxon>
    </lineage>
</organism>
<keyword evidence="4 11" id="KW-0808">Transferase</keyword>
<keyword evidence="12" id="KW-1185">Reference proteome</keyword>
<evidence type="ECO:0000256" key="8">
    <source>
        <dbReference type="ARBA" id="ARBA00038152"/>
    </source>
</evidence>
<comment type="subcellular location">
    <subcellularLocation>
        <location evidence="1">Cell membrane</location>
        <topology evidence="1">Multi-pass membrane protein</topology>
    </subcellularLocation>
</comment>
<dbReference type="Gene3D" id="3.90.550.10">
    <property type="entry name" value="Spore Coat Polysaccharide Biosynthesis Protein SpsA, Chain A"/>
    <property type="match status" value="1"/>
</dbReference>
<dbReference type="PANTHER" id="PTHR48090:SF1">
    <property type="entry name" value="PROPHAGE BACTOPRENOL GLUCOSYL TRANSFERASE HOMOLOG"/>
    <property type="match status" value="1"/>
</dbReference>
<dbReference type="Proteomes" id="UP000240042">
    <property type="component" value="Unassembled WGS sequence"/>
</dbReference>
<feature type="transmembrane region" description="Helical" evidence="9">
    <location>
        <begin position="225"/>
        <end position="251"/>
    </location>
</feature>
<evidence type="ECO:0000256" key="9">
    <source>
        <dbReference type="SAM" id="Phobius"/>
    </source>
</evidence>
<keyword evidence="2" id="KW-1003">Cell membrane</keyword>
<feature type="transmembrane region" description="Helical" evidence="9">
    <location>
        <begin position="263"/>
        <end position="289"/>
    </location>
</feature>
<dbReference type="PANTHER" id="PTHR48090">
    <property type="entry name" value="UNDECAPRENYL-PHOSPHATE 4-DEOXY-4-FORMAMIDO-L-ARABINOSE TRANSFERASE-RELATED"/>
    <property type="match status" value="1"/>
</dbReference>
<dbReference type="GO" id="GO:0005886">
    <property type="term" value="C:plasma membrane"/>
    <property type="evidence" value="ECO:0007669"/>
    <property type="project" value="UniProtKB-SubCell"/>
</dbReference>